<dbReference type="GO" id="GO:0006206">
    <property type="term" value="P:pyrimidine nucleobase metabolic process"/>
    <property type="evidence" value="ECO:0007669"/>
    <property type="project" value="TreeGrafter"/>
</dbReference>
<dbReference type="InterPro" id="IPR006439">
    <property type="entry name" value="HAD-SF_hydro_IA"/>
</dbReference>
<dbReference type="SUPFAM" id="SSF56784">
    <property type="entry name" value="HAD-like"/>
    <property type="match status" value="1"/>
</dbReference>
<protein>
    <recommendedName>
        <fullName evidence="3">Pyrimidine 5-nucleotidase</fullName>
    </recommendedName>
</protein>
<dbReference type="PANTHER" id="PTHR47438">
    <property type="entry name" value="PHOSPHATE METABOLISM PROTEIN 8-RELATED"/>
    <property type="match status" value="1"/>
</dbReference>
<keyword evidence="2" id="KW-1185">Reference proteome</keyword>
<dbReference type="NCBIfam" id="TIGR01509">
    <property type="entry name" value="HAD-SF-IA-v3"/>
    <property type="match status" value="1"/>
</dbReference>
<comment type="caution">
    <text evidence="1">The sequence shown here is derived from an EMBL/GenBank/DDBJ whole genome shotgun (WGS) entry which is preliminary data.</text>
</comment>
<evidence type="ECO:0000313" key="2">
    <source>
        <dbReference type="Proteomes" id="UP000740883"/>
    </source>
</evidence>
<dbReference type="InterPro" id="IPR036412">
    <property type="entry name" value="HAD-like_sf"/>
</dbReference>
<dbReference type="PANTHER" id="PTHR47438:SF1">
    <property type="entry name" value="PHOSPHATE METABOLISM PROTEIN 8-RELATED"/>
    <property type="match status" value="1"/>
</dbReference>
<gene>
    <name evidence="1" type="ORF">NGRA_1676</name>
</gene>
<dbReference type="SFLD" id="SFLDG01129">
    <property type="entry name" value="C1.5:_HAD__Beta-PGM__Phosphata"/>
    <property type="match status" value="1"/>
</dbReference>
<dbReference type="GO" id="GO:0008252">
    <property type="term" value="F:nucleotidase activity"/>
    <property type="evidence" value="ECO:0007669"/>
    <property type="project" value="TreeGrafter"/>
</dbReference>
<evidence type="ECO:0000313" key="1">
    <source>
        <dbReference type="EMBL" id="KAF9762906.1"/>
    </source>
</evidence>
<accession>A0A9P6GY12</accession>
<sequence length="244" mass="28967">MLLNLFGIIETTKFHKTKYPRFKQTLHNGNPFTEYISMEKNNLYERHSNNKKILLFDIDGTLYKISDEFKKVDMNGYKTAFEKLNTTNKKFADFVADPCFLQKIYDELGVTPIEVERAKGDIKYENYIERNEKLIIILKKTPYRLWCFTNGLKCRASRILKKLEIEHLFEGIICTDDNSRCPVKKPYVESYEFVEKLLGVKDTKLIYFFDDLERNIKIARERGWNVIEIKPEDNIVTKIEEICE</sequence>
<proteinExistence type="predicted"/>
<dbReference type="EMBL" id="SBJO01000122">
    <property type="protein sequence ID" value="KAF9762906.1"/>
    <property type="molecule type" value="Genomic_DNA"/>
</dbReference>
<dbReference type="Gene3D" id="3.40.50.1000">
    <property type="entry name" value="HAD superfamily/HAD-like"/>
    <property type="match status" value="1"/>
</dbReference>
<dbReference type="Pfam" id="PF00702">
    <property type="entry name" value="Hydrolase"/>
    <property type="match status" value="1"/>
</dbReference>
<dbReference type="InterPro" id="IPR023214">
    <property type="entry name" value="HAD_sf"/>
</dbReference>
<dbReference type="InterPro" id="IPR052791">
    <property type="entry name" value="SSM1_domain"/>
</dbReference>
<dbReference type="AlphaFoldDB" id="A0A9P6GY12"/>
<dbReference type="Proteomes" id="UP000740883">
    <property type="component" value="Unassembled WGS sequence"/>
</dbReference>
<dbReference type="OrthoDB" id="2195201at2759"/>
<dbReference type="GO" id="GO:0009166">
    <property type="term" value="P:nucleotide catabolic process"/>
    <property type="evidence" value="ECO:0007669"/>
    <property type="project" value="TreeGrafter"/>
</dbReference>
<evidence type="ECO:0008006" key="3">
    <source>
        <dbReference type="Google" id="ProtNLM"/>
    </source>
</evidence>
<reference evidence="1 2" key="1">
    <citation type="journal article" date="2020" name="Genome Biol. Evol.">
        <title>Comparative genomics of strictly vertically transmitted, feminizing microsporidia endosymbionts of amphipod crustaceans.</title>
        <authorList>
            <person name="Cormier A."/>
            <person name="Chebbi M.A."/>
            <person name="Giraud I."/>
            <person name="Wattier R."/>
            <person name="Teixeira M."/>
            <person name="Gilbert C."/>
            <person name="Rigaud T."/>
            <person name="Cordaux R."/>
        </authorList>
    </citation>
    <scope>NUCLEOTIDE SEQUENCE [LARGE SCALE GENOMIC DNA]</scope>
    <source>
        <strain evidence="1 2">Ou3-Ou53</strain>
    </source>
</reference>
<name>A0A9P6GY12_9MICR</name>
<dbReference type="SFLD" id="SFLDS00003">
    <property type="entry name" value="Haloacid_Dehalogenase"/>
    <property type="match status" value="1"/>
</dbReference>
<organism evidence="1 2">
    <name type="scientific">Nosema granulosis</name>
    <dbReference type="NCBI Taxonomy" id="83296"/>
    <lineage>
        <taxon>Eukaryota</taxon>
        <taxon>Fungi</taxon>
        <taxon>Fungi incertae sedis</taxon>
        <taxon>Microsporidia</taxon>
        <taxon>Nosematidae</taxon>
        <taxon>Nosema</taxon>
    </lineage>
</organism>